<evidence type="ECO:0000256" key="6">
    <source>
        <dbReference type="ARBA" id="ARBA00022763"/>
    </source>
</evidence>
<dbReference type="AlphaFoldDB" id="A0A1W0E420"/>
<comment type="subcellular location">
    <subcellularLocation>
        <location evidence="2">Chromosome</location>
    </subcellularLocation>
    <subcellularLocation>
        <location evidence="1">Nucleus</location>
    </subcellularLocation>
</comment>
<dbReference type="SUPFAM" id="SSF75553">
    <property type="entry name" value="Smc hinge domain"/>
    <property type="match status" value="1"/>
</dbReference>
<dbReference type="Gene3D" id="3.40.50.300">
    <property type="entry name" value="P-loop containing nucleotide triphosphate hydrolases"/>
    <property type="match status" value="2"/>
</dbReference>
<evidence type="ECO:0000256" key="10">
    <source>
        <dbReference type="ARBA" id="ARBA00023204"/>
    </source>
</evidence>
<evidence type="ECO:0000259" key="13">
    <source>
        <dbReference type="Pfam" id="PF13476"/>
    </source>
</evidence>
<feature type="coiled-coil region" evidence="12">
    <location>
        <begin position="239"/>
        <end position="395"/>
    </location>
</feature>
<evidence type="ECO:0000256" key="11">
    <source>
        <dbReference type="ARBA" id="ARBA00023242"/>
    </source>
</evidence>
<comment type="caution">
    <text evidence="14">The sequence shown here is derived from an EMBL/GenBank/DDBJ whole genome shotgun (WGS) entry which is preliminary data.</text>
</comment>
<evidence type="ECO:0000256" key="8">
    <source>
        <dbReference type="ARBA" id="ARBA00023054"/>
    </source>
</evidence>
<dbReference type="GO" id="GO:0051276">
    <property type="term" value="P:chromosome organization"/>
    <property type="evidence" value="ECO:0007669"/>
    <property type="project" value="InterPro"/>
</dbReference>
<evidence type="ECO:0000256" key="4">
    <source>
        <dbReference type="ARBA" id="ARBA00022454"/>
    </source>
</evidence>
<organism evidence="14 15">
    <name type="scientific">Ecytonucleospora hepatopenaei</name>
    <dbReference type="NCBI Taxonomy" id="646526"/>
    <lineage>
        <taxon>Eukaryota</taxon>
        <taxon>Fungi</taxon>
        <taxon>Fungi incertae sedis</taxon>
        <taxon>Microsporidia</taxon>
        <taxon>Enterocytozoonidae</taxon>
        <taxon>Ecytonucleospora</taxon>
    </lineage>
</organism>
<dbReference type="GO" id="GO:0005634">
    <property type="term" value="C:nucleus"/>
    <property type="evidence" value="ECO:0007669"/>
    <property type="project" value="UniProtKB-SubCell"/>
</dbReference>
<dbReference type="OrthoDB" id="10072614at2759"/>
<dbReference type="GO" id="GO:0003684">
    <property type="term" value="F:damaged DNA binding"/>
    <property type="evidence" value="ECO:0007669"/>
    <property type="project" value="TreeGrafter"/>
</dbReference>
<evidence type="ECO:0000256" key="5">
    <source>
        <dbReference type="ARBA" id="ARBA00022741"/>
    </source>
</evidence>
<dbReference type="Proteomes" id="UP000192758">
    <property type="component" value="Unassembled WGS sequence"/>
</dbReference>
<dbReference type="PANTHER" id="PTHR19306">
    <property type="entry name" value="STRUCTURAL MAINTENANCE OF CHROMOSOMES 5,6 SMC5, SMC6"/>
    <property type="match status" value="1"/>
</dbReference>
<dbReference type="PANTHER" id="PTHR19306:SF6">
    <property type="entry name" value="STRUCTURAL MAINTENANCE OF CHROMOSOMES PROTEIN 6"/>
    <property type="match status" value="1"/>
</dbReference>
<dbReference type="GO" id="GO:0005524">
    <property type="term" value="F:ATP binding"/>
    <property type="evidence" value="ECO:0007669"/>
    <property type="project" value="UniProtKB-KW"/>
</dbReference>
<keyword evidence="15" id="KW-1185">Reference proteome</keyword>
<evidence type="ECO:0000256" key="7">
    <source>
        <dbReference type="ARBA" id="ARBA00022840"/>
    </source>
</evidence>
<feature type="coiled-coil region" evidence="12">
    <location>
        <begin position="636"/>
        <end position="716"/>
    </location>
</feature>
<keyword evidence="9" id="KW-0233">DNA recombination</keyword>
<dbReference type="SUPFAM" id="SSF52540">
    <property type="entry name" value="P-loop containing nucleoside triphosphate hydrolases"/>
    <property type="match status" value="1"/>
</dbReference>
<evidence type="ECO:0000256" key="2">
    <source>
        <dbReference type="ARBA" id="ARBA00004286"/>
    </source>
</evidence>
<feature type="domain" description="Rad50/SbcC-type AAA" evidence="13">
    <location>
        <begin position="15"/>
        <end position="254"/>
    </location>
</feature>
<dbReference type="VEuPathDB" id="MicrosporidiaDB:EHP00_1804"/>
<evidence type="ECO:0000256" key="9">
    <source>
        <dbReference type="ARBA" id="ARBA00023172"/>
    </source>
</evidence>
<comment type="similarity">
    <text evidence="3">Belongs to the SMC family. SMC6 subfamily.</text>
</comment>
<sequence>MDKENKNNIQILIKRVVMENFMIHENMKVEFNKKVTCLTGANGSGKSTVMMAIGVVFGLRAQLMGRQTLNDFIRTGKDFCVIKVTINNHKKLIYDQGEITIVKKVHRNKPSELFIEVGNRKEKLSSIKFKHFMDEMSLNFTNPINFLTQDNSKRILSDSSARDLYNFYYEGSDFKSLEEEIFEGQAKIEEMVVKIKQTQERLENTLKEKECLKRDLDFVSMDHPQMLLNLENEEKWVEIHNLQSALREKENNLQSKKLELQKCVEYMVNLSKDLEINKELPTEELRQKIYKVEREVAQLKTDIEIFSKEFGDKKQDLEQKKARSSKQKLEEMQKLLNDKLNKHKNILTGLEDSEKEIYSKHLQEQERNSLIKKEIEQKQRELEVLKSSKSQSEREKVLRRFTGIKQQIAKNSHLFQDEILGPICECMDVTERIWRRVAMVVTKGSFGSFVVFNQNDKNLLQRLFKDANFERGSVLLLSNKNRIEFTKRHTHKTLLDVLKINHPCIEKVLITMHNVEESVLCEERKEAYEIAKNTSLGVNCVYLPAGDKIKRFGNSFSDFTERNIERNTFFEDNKTLINTIENRLSKLTLQSEAQKEYLEYKKMIAKEKIKVGKLLDAINENTLELQTYDEFKDDEFEKIEKKLQILNQQNKMVKEKYEKNIELREKLVRELEEIEQKNSEIRRNIRLLENSKITQLNETRMKQGRLEHDIRRIENEKQEIVEFIDLKKKESGHEVSTTRSVDAIKTERAEIKAKLLQAKEIGTKEEIQEKIDHAESVRSKLMQILKTFDDTLKQTNDAIEARKHKKEEIKNVKTIEIADEFKKLTKESNYEGELVFHHDIKKLELNMKVHKNEIKGDKNTLSGGERTFAGTCLLLSMWKVFRCPFKILDEFDVFMDATNRKKAIELIFDFAGKENIQLLLITPHNVTDFKEKGADILAFLKNDK</sequence>
<keyword evidence="5" id="KW-0547">Nucleotide-binding</keyword>
<evidence type="ECO:0000256" key="3">
    <source>
        <dbReference type="ARBA" id="ARBA00006793"/>
    </source>
</evidence>
<keyword evidence="8 12" id="KW-0175">Coiled coil</keyword>
<dbReference type="Pfam" id="PF13476">
    <property type="entry name" value="AAA_23"/>
    <property type="match status" value="1"/>
</dbReference>
<dbReference type="GO" id="GO:0030915">
    <property type="term" value="C:Smc5-Smc6 complex"/>
    <property type="evidence" value="ECO:0007669"/>
    <property type="project" value="TreeGrafter"/>
</dbReference>
<feature type="coiled-coil region" evidence="12">
    <location>
        <begin position="188"/>
        <end position="215"/>
    </location>
</feature>
<dbReference type="GO" id="GO:0003697">
    <property type="term" value="F:single-stranded DNA binding"/>
    <property type="evidence" value="ECO:0007669"/>
    <property type="project" value="TreeGrafter"/>
</dbReference>
<name>A0A1W0E420_9MICR</name>
<dbReference type="InterPro" id="IPR038729">
    <property type="entry name" value="Rad50/SbcC_AAA"/>
</dbReference>
<accession>A0A1W0E420</accession>
<dbReference type="GO" id="GO:0016887">
    <property type="term" value="F:ATP hydrolysis activity"/>
    <property type="evidence" value="ECO:0007669"/>
    <property type="project" value="InterPro"/>
</dbReference>
<dbReference type="InterPro" id="IPR027417">
    <property type="entry name" value="P-loop_NTPase"/>
</dbReference>
<keyword evidence="7" id="KW-0067">ATP-binding</keyword>
<dbReference type="GO" id="GO:0035861">
    <property type="term" value="C:site of double-strand break"/>
    <property type="evidence" value="ECO:0007669"/>
    <property type="project" value="TreeGrafter"/>
</dbReference>
<gene>
    <name evidence="14" type="primary">SMC6</name>
    <name evidence="14" type="ORF">EHP00_1804</name>
</gene>
<evidence type="ECO:0000313" key="15">
    <source>
        <dbReference type="Proteomes" id="UP000192758"/>
    </source>
</evidence>
<keyword evidence="10" id="KW-0234">DNA repair</keyword>
<protein>
    <submittedName>
        <fullName evidence="14">SMC6</fullName>
    </submittedName>
</protein>
<dbReference type="GO" id="GO:0000724">
    <property type="term" value="P:double-strand break repair via homologous recombination"/>
    <property type="evidence" value="ECO:0007669"/>
    <property type="project" value="TreeGrafter"/>
</dbReference>
<dbReference type="InterPro" id="IPR036277">
    <property type="entry name" value="SMC_hinge_sf"/>
</dbReference>
<reference evidence="14 15" key="1">
    <citation type="journal article" date="2017" name="Environ. Microbiol.">
        <title>Decay of the glycolytic pathway and adaptation to intranuclear parasitism within Enterocytozoonidae microsporidia.</title>
        <authorList>
            <person name="Wiredu Boakye D."/>
            <person name="Jaroenlak P."/>
            <person name="Prachumwat A."/>
            <person name="Williams T.A."/>
            <person name="Bateman K.S."/>
            <person name="Itsathitphaisarn O."/>
            <person name="Sritunyalucksana K."/>
            <person name="Paszkiewicz K.H."/>
            <person name="Moore K.A."/>
            <person name="Stentiford G.D."/>
            <person name="Williams B.A."/>
        </authorList>
    </citation>
    <scope>NUCLEOTIDE SEQUENCE [LARGE SCALE GENOMIC DNA]</scope>
    <source>
        <strain evidence="14 15">TH1</strain>
    </source>
</reference>
<proteinExistence type="inferred from homology"/>
<dbReference type="STRING" id="646526.A0A1W0E420"/>
<evidence type="ECO:0000256" key="12">
    <source>
        <dbReference type="SAM" id="Coils"/>
    </source>
</evidence>
<keyword evidence="11" id="KW-0539">Nucleus</keyword>
<keyword evidence="4" id="KW-0158">Chromosome</keyword>
<dbReference type="EMBL" id="MNPJ01000023">
    <property type="protein sequence ID" value="OQS53973.1"/>
    <property type="molecule type" value="Genomic_DNA"/>
</dbReference>
<keyword evidence="6" id="KW-0227">DNA damage</keyword>
<evidence type="ECO:0000256" key="1">
    <source>
        <dbReference type="ARBA" id="ARBA00004123"/>
    </source>
</evidence>
<evidence type="ECO:0000313" key="14">
    <source>
        <dbReference type="EMBL" id="OQS53973.1"/>
    </source>
</evidence>